<comment type="subcellular location">
    <subcellularLocation>
        <location evidence="5">Cytoplasm</location>
    </subcellularLocation>
</comment>
<dbReference type="RefSeq" id="WP_159447972.1">
    <property type="nucleotide sequence ID" value="NZ_FWXW01000001.1"/>
</dbReference>
<dbReference type="STRING" id="1122930.SAMN02745168_0417"/>
<evidence type="ECO:0000256" key="5">
    <source>
        <dbReference type="HAMAP-Rule" id="MF_01185"/>
    </source>
</evidence>
<dbReference type="Gene3D" id="2.30.290.10">
    <property type="entry name" value="BH3618-like"/>
    <property type="match status" value="1"/>
</dbReference>
<reference evidence="6 7" key="1">
    <citation type="submission" date="2017-04" db="EMBL/GenBank/DDBJ databases">
        <authorList>
            <person name="Afonso C.L."/>
            <person name="Miller P.J."/>
            <person name="Scott M.A."/>
            <person name="Spackman E."/>
            <person name="Goraichik I."/>
            <person name="Dimitrov K.M."/>
            <person name="Suarez D.L."/>
            <person name="Swayne D.E."/>
        </authorList>
    </citation>
    <scope>NUCLEOTIDE SEQUENCE [LARGE SCALE GENOMIC DNA]</scope>
    <source>
        <strain evidence="6 7">DSM 12816</strain>
    </source>
</reference>
<proteinExistence type="inferred from homology"/>
<dbReference type="OrthoDB" id="9801235at2"/>
<keyword evidence="3 5" id="KW-0810">Translation regulation</keyword>
<comment type="function">
    <text evidence="5">Acts as an anti-CsrA protein, binds CsrA and prevents it from repressing translation of its target genes, one of which is flagellin. Binds to flagellin and participates in the assembly of the flagellum.</text>
</comment>
<keyword evidence="6" id="KW-0969">Cilium</keyword>
<organism evidence="6 7">
    <name type="scientific">Papillibacter cinnamivorans DSM 12816</name>
    <dbReference type="NCBI Taxonomy" id="1122930"/>
    <lineage>
        <taxon>Bacteria</taxon>
        <taxon>Bacillati</taxon>
        <taxon>Bacillota</taxon>
        <taxon>Clostridia</taxon>
        <taxon>Eubacteriales</taxon>
        <taxon>Oscillospiraceae</taxon>
        <taxon>Papillibacter</taxon>
    </lineage>
</organism>
<dbReference type="InterPro" id="IPR003775">
    <property type="entry name" value="Flagellar_assembly_factor_FliW"/>
</dbReference>
<dbReference type="InterPro" id="IPR024046">
    <property type="entry name" value="Flagellar_assmbl_FliW_dom_sf"/>
</dbReference>
<evidence type="ECO:0000256" key="1">
    <source>
        <dbReference type="ARBA" id="ARBA00022490"/>
    </source>
</evidence>
<keyword evidence="4 5" id="KW-0143">Chaperone</keyword>
<keyword evidence="7" id="KW-1185">Reference proteome</keyword>
<dbReference type="AlphaFoldDB" id="A0A1W1YHG7"/>
<keyword evidence="2 5" id="KW-1005">Bacterial flagellum biogenesis</keyword>
<comment type="similarity">
    <text evidence="5">Belongs to the FliW family.</text>
</comment>
<dbReference type="Pfam" id="PF02623">
    <property type="entry name" value="FliW"/>
    <property type="match status" value="1"/>
</dbReference>
<accession>A0A1W1YHG7</accession>
<dbReference type="HAMAP" id="MF_01185">
    <property type="entry name" value="FliW"/>
    <property type="match status" value="1"/>
</dbReference>
<keyword evidence="6" id="KW-0282">Flagellum</keyword>
<name>A0A1W1YHG7_9FIRM</name>
<dbReference type="GO" id="GO:0006417">
    <property type="term" value="P:regulation of translation"/>
    <property type="evidence" value="ECO:0007669"/>
    <property type="project" value="UniProtKB-KW"/>
</dbReference>
<dbReference type="SUPFAM" id="SSF141457">
    <property type="entry name" value="BH3618-like"/>
    <property type="match status" value="1"/>
</dbReference>
<dbReference type="PANTHER" id="PTHR39190:SF1">
    <property type="entry name" value="FLAGELLAR ASSEMBLY FACTOR FLIW"/>
    <property type="match status" value="1"/>
</dbReference>
<dbReference type="EMBL" id="FWXW01000001">
    <property type="protein sequence ID" value="SMC35576.1"/>
    <property type="molecule type" value="Genomic_DNA"/>
</dbReference>
<evidence type="ECO:0000256" key="4">
    <source>
        <dbReference type="ARBA" id="ARBA00023186"/>
    </source>
</evidence>
<sequence length="161" mass="18584">MMIIKSMRFGDIEIDEAKVISFPQGIPGLEYIKRFALIHHDRTYPINWLQAVDDPMISLPVIEPFQILRDYVFDISDNDVMELSLKAREDLHVINVLVIPEEIENMTVNLAAPILINTRMNLGKQIIIDRKNYSVRSPAFHSICKIFKEVQAHAGLVQERK</sequence>
<evidence type="ECO:0000256" key="3">
    <source>
        <dbReference type="ARBA" id="ARBA00022845"/>
    </source>
</evidence>
<gene>
    <name evidence="5" type="primary">fliW</name>
    <name evidence="6" type="ORF">SAMN02745168_0417</name>
</gene>
<keyword evidence="1 5" id="KW-0963">Cytoplasm</keyword>
<evidence type="ECO:0000313" key="7">
    <source>
        <dbReference type="Proteomes" id="UP000192790"/>
    </source>
</evidence>
<evidence type="ECO:0000313" key="6">
    <source>
        <dbReference type="EMBL" id="SMC35576.1"/>
    </source>
</evidence>
<dbReference type="NCBIfam" id="NF009793">
    <property type="entry name" value="PRK13285.1-1"/>
    <property type="match status" value="1"/>
</dbReference>
<keyword evidence="6" id="KW-0966">Cell projection</keyword>
<dbReference type="GO" id="GO:0005737">
    <property type="term" value="C:cytoplasm"/>
    <property type="evidence" value="ECO:0007669"/>
    <property type="project" value="UniProtKB-SubCell"/>
</dbReference>
<comment type="subunit">
    <text evidence="5">Interacts with translational regulator CsrA and flagellin(s).</text>
</comment>
<dbReference type="GO" id="GO:0044780">
    <property type="term" value="P:bacterial-type flagellum assembly"/>
    <property type="evidence" value="ECO:0007669"/>
    <property type="project" value="UniProtKB-UniRule"/>
</dbReference>
<protein>
    <recommendedName>
        <fullName evidence="5">Flagellar assembly factor FliW</fullName>
    </recommendedName>
</protein>
<evidence type="ECO:0000256" key="2">
    <source>
        <dbReference type="ARBA" id="ARBA00022795"/>
    </source>
</evidence>
<dbReference type="Proteomes" id="UP000192790">
    <property type="component" value="Unassembled WGS sequence"/>
</dbReference>
<dbReference type="PANTHER" id="PTHR39190">
    <property type="entry name" value="FLAGELLAR ASSEMBLY FACTOR FLIW"/>
    <property type="match status" value="1"/>
</dbReference>